<reference evidence="3 4" key="1">
    <citation type="submission" date="2014-04" db="EMBL/GenBank/DDBJ databases">
        <title>Evolutionary Origins and Diversification of the Mycorrhizal Mutualists.</title>
        <authorList>
            <consortium name="DOE Joint Genome Institute"/>
            <consortium name="Mycorrhizal Genomics Consortium"/>
            <person name="Kohler A."/>
            <person name="Kuo A."/>
            <person name="Nagy L.G."/>
            <person name="Floudas D."/>
            <person name="Copeland A."/>
            <person name="Barry K.W."/>
            <person name="Cichocki N."/>
            <person name="Veneault-Fourrey C."/>
            <person name="LaButti K."/>
            <person name="Lindquist E.A."/>
            <person name="Lipzen A."/>
            <person name="Lundell T."/>
            <person name="Morin E."/>
            <person name="Murat C."/>
            <person name="Riley R."/>
            <person name="Ohm R."/>
            <person name="Sun H."/>
            <person name="Tunlid A."/>
            <person name="Henrissat B."/>
            <person name="Grigoriev I.V."/>
            <person name="Hibbett D.S."/>
            <person name="Martin F."/>
        </authorList>
    </citation>
    <scope>NUCLEOTIDE SEQUENCE [LARGE SCALE GENOMIC DNA]</scope>
    <source>
        <strain evidence="3 4">Koide BX008</strain>
    </source>
</reference>
<dbReference type="AlphaFoldDB" id="A0A0C2XD08"/>
<dbReference type="OrthoDB" id="2685034at2759"/>
<organism evidence="3 4">
    <name type="scientific">Amanita muscaria (strain Koide BX008)</name>
    <dbReference type="NCBI Taxonomy" id="946122"/>
    <lineage>
        <taxon>Eukaryota</taxon>
        <taxon>Fungi</taxon>
        <taxon>Dikarya</taxon>
        <taxon>Basidiomycota</taxon>
        <taxon>Agaricomycotina</taxon>
        <taxon>Agaricomycetes</taxon>
        <taxon>Agaricomycetidae</taxon>
        <taxon>Agaricales</taxon>
        <taxon>Pluteineae</taxon>
        <taxon>Amanitaceae</taxon>
        <taxon>Amanita</taxon>
    </lineage>
</organism>
<feature type="chain" id="PRO_5002158648" description="No apical meristem-associated C-terminal domain-containing protein" evidence="2">
    <location>
        <begin position="26"/>
        <end position="521"/>
    </location>
</feature>
<evidence type="ECO:0008006" key="5">
    <source>
        <dbReference type="Google" id="ProtNLM"/>
    </source>
</evidence>
<dbReference type="HOGENOM" id="CLU_522698_0_0_1"/>
<protein>
    <recommendedName>
        <fullName evidence="5">No apical meristem-associated C-terminal domain-containing protein</fullName>
    </recommendedName>
</protein>
<dbReference type="InParanoid" id="A0A0C2XD08"/>
<dbReference type="EMBL" id="KN818232">
    <property type="protein sequence ID" value="KIL67331.1"/>
    <property type="molecule type" value="Genomic_DNA"/>
</dbReference>
<keyword evidence="2" id="KW-0732">Signal</keyword>
<feature type="compositionally biased region" description="Basic and acidic residues" evidence="1">
    <location>
        <begin position="184"/>
        <end position="197"/>
    </location>
</feature>
<name>A0A0C2XD08_AMAMK</name>
<feature type="compositionally biased region" description="Basic and acidic residues" evidence="1">
    <location>
        <begin position="438"/>
        <end position="449"/>
    </location>
</feature>
<keyword evidence="4" id="KW-1185">Reference proteome</keyword>
<evidence type="ECO:0000313" key="4">
    <source>
        <dbReference type="Proteomes" id="UP000054549"/>
    </source>
</evidence>
<feature type="compositionally biased region" description="Low complexity" evidence="1">
    <location>
        <begin position="220"/>
        <end position="237"/>
    </location>
</feature>
<dbReference type="STRING" id="946122.A0A0C2XD08"/>
<feature type="compositionally biased region" description="Polar residues" evidence="1">
    <location>
        <begin position="148"/>
        <end position="160"/>
    </location>
</feature>
<feature type="region of interest" description="Disordered" evidence="1">
    <location>
        <begin position="148"/>
        <end position="241"/>
    </location>
</feature>
<dbReference type="Proteomes" id="UP000054549">
    <property type="component" value="Unassembled WGS sequence"/>
</dbReference>
<sequence length="521" mass="57521">MHLIAFTKLHFQFMVYLLHIILEMSLEHQQYVENDLLWDPDLDSRLAIVEAAAKGANTVNTLRSNFQPLPNNNDTSFWQTAMPSQPEAARTVYGQLSETLVYPITPTRPVVPCPSQFHHQRSFYTSPPVAAQPPPQVHMPFHGQFTFAANVTPPSDTGSGASKRRMDVKSAENDSVAPPSKKSRQIDSSEKENRPEKANGVPAKLNSGSQDKVDKVEIIGSPSGPNMNSGSVDLGAAKRGGKKLMKKEKARLKAEEEALNSVRCHWSDSDKTALFEWLLGPDSDKIADKLKVNPGRVFRKAVESVFIGKYNESSIKGQYDRSLKTFTYILQLEAFTGGGGDADENGYDTRIDAARRNGVQVGNLTSKTIVKWFDLGWYDLFKSRHGKSPKVTRPVVYSSSQPLSDIDSDLAGRDTSSNSDDSDTSPVKTALSSKRKPSREALKVSEPKYKPPSGKGRQQNLASASGLTEYLKSKTELDKARFDGLKFRQRIDLAKEMLADSTNSSELRAAAEAILLKALQE</sequence>
<evidence type="ECO:0000313" key="3">
    <source>
        <dbReference type="EMBL" id="KIL67331.1"/>
    </source>
</evidence>
<gene>
    <name evidence="3" type="ORF">M378DRAFT_177418</name>
</gene>
<proteinExistence type="predicted"/>
<feature type="signal peptide" evidence="2">
    <location>
        <begin position="1"/>
        <end position="25"/>
    </location>
</feature>
<evidence type="ECO:0000256" key="2">
    <source>
        <dbReference type="SAM" id="SignalP"/>
    </source>
</evidence>
<evidence type="ECO:0000256" key="1">
    <source>
        <dbReference type="SAM" id="MobiDB-lite"/>
    </source>
</evidence>
<feature type="region of interest" description="Disordered" evidence="1">
    <location>
        <begin position="387"/>
        <end position="463"/>
    </location>
</feature>
<accession>A0A0C2XD08</accession>